<dbReference type="InterPro" id="IPR043519">
    <property type="entry name" value="NT_sf"/>
</dbReference>
<gene>
    <name evidence="1" type="ORF">EDM21_11085</name>
</gene>
<dbReference type="AlphaFoldDB" id="A0A7X3JZC8"/>
<keyword evidence="2" id="KW-1185">Reference proteome</keyword>
<dbReference type="Pfam" id="PF10706">
    <property type="entry name" value="Aminoglyc_resit"/>
    <property type="match status" value="1"/>
</dbReference>
<dbReference type="RefSeq" id="WP_157335503.1">
    <property type="nucleotide sequence ID" value="NZ_RHLK01000005.1"/>
</dbReference>
<name>A0A7X3JZC8_9BACL</name>
<evidence type="ECO:0008006" key="3">
    <source>
        <dbReference type="Google" id="ProtNLM"/>
    </source>
</evidence>
<evidence type="ECO:0000313" key="2">
    <source>
        <dbReference type="Proteomes" id="UP000490800"/>
    </source>
</evidence>
<dbReference type="Proteomes" id="UP000490800">
    <property type="component" value="Unassembled WGS sequence"/>
</dbReference>
<evidence type="ECO:0000313" key="1">
    <source>
        <dbReference type="EMBL" id="MVP00054.1"/>
    </source>
</evidence>
<dbReference type="Gene3D" id="3.30.460.40">
    <property type="match status" value="1"/>
</dbReference>
<dbReference type="OrthoDB" id="2678373at2"/>
<protein>
    <recommendedName>
        <fullName evidence="3">Nucleotidyl transferase AbiEii/AbiGii toxin family protein</fullName>
    </recommendedName>
</protein>
<dbReference type="SUPFAM" id="SSF81301">
    <property type="entry name" value="Nucleotidyltransferase"/>
    <property type="match status" value="1"/>
</dbReference>
<proteinExistence type="predicted"/>
<comment type="caution">
    <text evidence="1">The sequence shown here is derived from an EMBL/GenBank/DDBJ whole genome shotgun (WGS) entry which is preliminary data.</text>
</comment>
<sequence>MKRMSRMELGSVESVTNPADSGLYPALTVAVSKVTELLSPTGTAWLLGGSCGLALQGVEIGAQPRDLDVYVDAPEAEIAARSLAEYAVDKQELNCTDMYTSILSHYVLDGVQVELVGGFQVRASGCLYAVEASYLRRTHPEIRRISSGTLALMPLAHELLFNILRGRPDRYEAIAEVMNRDTAYHLPVLQDIMARHTWSEETFQQIDKLIPDCLIIKDREDR</sequence>
<dbReference type="InterPro" id="IPR019646">
    <property type="entry name" value="Aminoglyc_AdlTrfase"/>
</dbReference>
<reference evidence="1 2" key="1">
    <citation type="journal article" date="2019" name="Microorganisms">
        <title>Paenibacillus lutrae sp. nov., A Chitinolytic Species Isolated from A River Otter in Castril Natural Park, Granada, Spain.</title>
        <authorList>
            <person name="Rodriguez M."/>
            <person name="Reina J.C."/>
            <person name="Bejar V."/>
            <person name="Llamas I."/>
        </authorList>
    </citation>
    <scope>NUCLEOTIDE SEQUENCE [LARGE SCALE GENOMIC DNA]</scope>
    <source>
        <strain evidence="1 2">N10</strain>
    </source>
</reference>
<accession>A0A7X3JZC8</accession>
<dbReference type="EMBL" id="RHLK01000005">
    <property type="protein sequence ID" value="MVP00054.1"/>
    <property type="molecule type" value="Genomic_DNA"/>
</dbReference>
<organism evidence="1 2">
    <name type="scientific">Paenibacillus lutrae</name>
    <dbReference type="NCBI Taxonomy" id="2078573"/>
    <lineage>
        <taxon>Bacteria</taxon>
        <taxon>Bacillati</taxon>
        <taxon>Bacillota</taxon>
        <taxon>Bacilli</taxon>
        <taxon>Bacillales</taxon>
        <taxon>Paenibacillaceae</taxon>
        <taxon>Paenibacillus</taxon>
    </lineage>
</organism>